<reference evidence="2 3" key="1">
    <citation type="submission" date="2024-10" db="EMBL/GenBank/DDBJ databases">
        <title>Updated reference genomes for cyclostephanoid diatoms.</title>
        <authorList>
            <person name="Roberts W.R."/>
            <person name="Alverson A.J."/>
        </authorList>
    </citation>
    <scope>NUCLEOTIDE SEQUENCE [LARGE SCALE GENOMIC DNA]</scope>
    <source>
        <strain evidence="2 3">AJA010-31</strain>
    </source>
</reference>
<accession>A0ABD3QY84</accession>
<feature type="region of interest" description="Disordered" evidence="1">
    <location>
        <begin position="392"/>
        <end position="443"/>
    </location>
</feature>
<feature type="compositionally biased region" description="Gly residues" evidence="1">
    <location>
        <begin position="527"/>
        <end position="537"/>
    </location>
</feature>
<evidence type="ECO:0008006" key="4">
    <source>
        <dbReference type="Google" id="ProtNLM"/>
    </source>
</evidence>
<dbReference type="Proteomes" id="UP001530400">
    <property type="component" value="Unassembled WGS sequence"/>
</dbReference>
<feature type="compositionally biased region" description="Polar residues" evidence="1">
    <location>
        <begin position="495"/>
        <end position="525"/>
    </location>
</feature>
<evidence type="ECO:0000313" key="3">
    <source>
        <dbReference type="Proteomes" id="UP001530400"/>
    </source>
</evidence>
<feature type="region of interest" description="Disordered" evidence="1">
    <location>
        <begin position="493"/>
        <end position="537"/>
    </location>
</feature>
<evidence type="ECO:0000256" key="1">
    <source>
        <dbReference type="SAM" id="MobiDB-lite"/>
    </source>
</evidence>
<evidence type="ECO:0000313" key="2">
    <source>
        <dbReference type="EMBL" id="KAL3804989.1"/>
    </source>
</evidence>
<comment type="caution">
    <text evidence="2">The sequence shown here is derived from an EMBL/GenBank/DDBJ whole genome shotgun (WGS) entry which is preliminary data.</text>
</comment>
<feature type="region of interest" description="Disordered" evidence="1">
    <location>
        <begin position="89"/>
        <end position="149"/>
    </location>
</feature>
<protein>
    <recommendedName>
        <fullName evidence="4">BZIP domain-containing protein</fullName>
    </recommendedName>
</protein>
<dbReference type="EMBL" id="JALLPJ020000016">
    <property type="protein sequence ID" value="KAL3804989.1"/>
    <property type="molecule type" value="Genomic_DNA"/>
</dbReference>
<organism evidence="2 3">
    <name type="scientific">Cyclotella atomus</name>
    <dbReference type="NCBI Taxonomy" id="382360"/>
    <lineage>
        <taxon>Eukaryota</taxon>
        <taxon>Sar</taxon>
        <taxon>Stramenopiles</taxon>
        <taxon>Ochrophyta</taxon>
        <taxon>Bacillariophyta</taxon>
        <taxon>Coscinodiscophyceae</taxon>
        <taxon>Thalassiosirophycidae</taxon>
        <taxon>Stephanodiscales</taxon>
        <taxon>Stephanodiscaceae</taxon>
        <taxon>Cyclotella</taxon>
    </lineage>
</organism>
<feature type="compositionally biased region" description="Polar residues" evidence="1">
    <location>
        <begin position="394"/>
        <end position="443"/>
    </location>
</feature>
<dbReference type="AlphaFoldDB" id="A0ABD3QY84"/>
<feature type="compositionally biased region" description="Basic and acidic residues" evidence="1">
    <location>
        <begin position="140"/>
        <end position="149"/>
    </location>
</feature>
<gene>
    <name evidence="2" type="ORF">ACHAWO_001847</name>
</gene>
<proteinExistence type="predicted"/>
<keyword evidence="3" id="KW-1185">Reference proteome</keyword>
<name>A0ABD3QY84_9STRA</name>
<feature type="compositionally biased region" description="Polar residues" evidence="1">
    <location>
        <begin position="113"/>
        <end position="137"/>
    </location>
</feature>
<sequence length="537" mass="58148">MADQTNPHSPTAGSLDGAEHLSHFSNADYDWLGVLDGWHSTDGGHDMHHSPERHAGNNAVAAASNELMSGLSSSANIIAANMAAAVHHESAKSEASPAESQQPCDMSEMTEHTAPSKSCEATNNTASASDAKQSSTAPPKEAEACAKLVDRVERKRNREKQRRLDTNSQFTTLAVIVREIETTDFVEEAQLNNLYELTQPKTGEEDNLDDGNKKLKSDTTTYPEGSAIQSAIAAAGTYSASNRVELIARTSMMLSQFRAIRKKRNEELRDARRQNCELRKEIEELRRMVAHYKTVGMQKPQDKIMMMVPMMVPQDAVNSVSAGFPAAHLMGGMGGGVFAPQWMPTRTMAMPMNNMNMQFQQQPLQTAASAPFAQLPGNQSVQNPVFQFNQQQVTGQSPGVASLPQNDMMQGQPNQYQVPGMTQTANSTTQESNPPSTGNSTPQQFTQLQVPTQLGMPSFNQGMMQPQQTIMQNPAMNMMFPNPTNNLATPVGMANVTNPSDASVQQQTNTMGTQQPSSDKPSPSAHQGGGGNLAHCA</sequence>